<evidence type="ECO:0000259" key="2">
    <source>
        <dbReference type="PROSITE" id="PS50902"/>
    </source>
</evidence>
<proteinExistence type="inferred from homology"/>
<evidence type="ECO:0000313" key="4">
    <source>
        <dbReference type="EMBL" id="OMJ15499.1"/>
    </source>
</evidence>
<dbReference type="FunFam" id="3.40.50.360:FF:000001">
    <property type="entry name" value="NAD(P)H dehydrogenase (Quinone) FQR1-like"/>
    <property type="match status" value="1"/>
</dbReference>
<sequence>MVKPTVYVVYYSTYGHLRTLADNIVKGLKSTDLVNVELRQFEETLKQEVLDKMHAPPKDDTVPIFTLEEFEKGDAFMFGFPTRSGTPPAQVQTFIDSTGALWFKKALVGKMAGVFTSTGDQNGGQESTTLTFLPNLIHQGMIFVPMGFTHDNLFIVDEVVGGSAYGAGGVASITGQRPVSDKEIELAIHHGKIFAKTVSKYHN</sequence>
<dbReference type="PANTHER" id="PTHR30546:SF23">
    <property type="entry name" value="FLAVOPROTEIN-LIKE PROTEIN YCP4-RELATED"/>
    <property type="match status" value="1"/>
</dbReference>
<evidence type="ECO:0000313" key="5">
    <source>
        <dbReference type="Proteomes" id="UP000187283"/>
    </source>
</evidence>
<gene>
    <name evidence="4" type="ORF">AYI70_g7227</name>
    <name evidence="3" type="ORF">AYI70_g8860</name>
</gene>
<dbReference type="InterPro" id="IPR008254">
    <property type="entry name" value="Flavodoxin/NO_synth"/>
</dbReference>
<dbReference type="Gene3D" id="3.40.50.360">
    <property type="match status" value="1"/>
</dbReference>
<dbReference type="STRING" id="133412.A0A1R1XDZ2"/>
<dbReference type="PROSITE" id="PS50902">
    <property type="entry name" value="FLAVODOXIN_LIKE"/>
    <property type="match status" value="1"/>
</dbReference>
<evidence type="ECO:0000313" key="3">
    <source>
        <dbReference type="EMBL" id="OMJ12849.1"/>
    </source>
</evidence>
<feature type="domain" description="Flavodoxin-like" evidence="2">
    <location>
        <begin position="6"/>
        <end position="194"/>
    </location>
</feature>
<comment type="caution">
    <text evidence="3">The sequence shown here is derived from an EMBL/GenBank/DDBJ whole genome shotgun (WGS) entry which is preliminary data.</text>
</comment>
<reference evidence="3 5" key="1">
    <citation type="submission" date="2017-01" db="EMBL/GenBank/DDBJ databases">
        <authorList>
            <person name="Mah S.A."/>
            <person name="Swanson W.J."/>
            <person name="Moy G.W."/>
            <person name="Vacquier V.D."/>
        </authorList>
    </citation>
    <scope>NUCLEOTIDE SEQUENCE [LARGE SCALE GENOMIC DNA]</scope>
    <source>
        <strain evidence="3 5">GSMNP</strain>
    </source>
</reference>
<dbReference type="InterPro" id="IPR029039">
    <property type="entry name" value="Flavoprotein-like_sf"/>
</dbReference>
<dbReference type="GO" id="GO:0016020">
    <property type="term" value="C:membrane"/>
    <property type="evidence" value="ECO:0007669"/>
    <property type="project" value="TreeGrafter"/>
</dbReference>
<dbReference type="Pfam" id="PF03358">
    <property type="entry name" value="FMN_red"/>
    <property type="match status" value="1"/>
</dbReference>
<evidence type="ECO:0000256" key="1">
    <source>
        <dbReference type="ARBA" id="ARBA00006961"/>
    </source>
</evidence>
<accession>A0A1R1XDZ2</accession>
<name>A0A1R1XDZ2_9FUNG</name>
<dbReference type="Proteomes" id="UP000187283">
    <property type="component" value="Unassembled WGS sequence"/>
</dbReference>
<dbReference type="NCBIfam" id="TIGR01755">
    <property type="entry name" value="flav_wrbA"/>
    <property type="match status" value="1"/>
</dbReference>
<dbReference type="InterPro" id="IPR005025">
    <property type="entry name" value="FMN_Rdtase-like_dom"/>
</dbReference>
<dbReference type="PANTHER" id="PTHR30546">
    <property type="entry name" value="FLAVODOXIN-RELATED PROTEIN WRBA-RELATED"/>
    <property type="match status" value="1"/>
</dbReference>
<dbReference type="AlphaFoldDB" id="A0A1R1XDZ2"/>
<dbReference type="EMBL" id="LSSN01003766">
    <property type="protein sequence ID" value="OMJ12849.1"/>
    <property type="molecule type" value="Genomic_DNA"/>
</dbReference>
<dbReference type="EMBL" id="LSSN01002653">
    <property type="protein sequence ID" value="OMJ15499.1"/>
    <property type="molecule type" value="Genomic_DNA"/>
</dbReference>
<keyword evidence="5" id="KW-1185">Reference proteome</keyword>
<protein>
    <submittedName>
        <fullName evidence="3">NAD(P)H dehydrogenase (Quinone) FQR1</fullName>
    </submittedName>
</protein>
<dbReference type="OrthoDB" id="504689at2759"/>
<comment type="similarity">
    <text evidence="1">Belongs to the WrbA family.</text>
</comment>
<dbReference type="GO" id="GO:0010181">
    <property type="term" value="F:FMN binding"/>
    <property type="evidence" value="ECO:0007669"/>
    <property type="project" value="InterPro"/>
</dbReference>
<dbReference type="NCBIfam" id="NF002999">
    <property type="entry name" value="PRK03767.1"/>
    <property type="match status" value="1"/>
</dbReference>
<dbReference type="InterPro" id="IPR010089">
    <property type="entry name" value="Flavoprotein_WrbA-like"/>
</dbReference>
<dbReference type="SUPFAM" id="SSF52218">
    <property type="entry name" value="Flavoproteins"/>
    <property type="match status" value="1"/>
</dbReference>
<organism evidence="3 5">
    <name type="scientific">Smittium culicis</name>
    <dbReference type="NCBI Taxonomy" id="133412"/>
    <lineage>
        <taxon>Eukaryota</taxon>
        <taxon>Fungi</taxon>
        <taxon>Fungi incertae sedis</taxon>
        <taxon>Zoopagomycota</taxon>
        <taxon>Kickxellomycotina</taxon>
        <taxon>Harpellomycetes</taxon>
        <taxon>Harpellales</taxon>
        <taxon>Legeriomycetaceae</taxon>
        <taxon>Smittium</taxon>
    </lineage>
</organism>
<dbReference type="GO" id="GO:0003955">
    <property type="term" value="F:NAD(P)H dehydrogenase (quinone) activity"/>
    <property type="evidence" value="ECO:0007669"/>
    <property type="project" value="InterPro"/>
</dbReference>